<keyword evidence="10" id="KW-1003">Cell membrane</keyword>
<dbReference type="GO" id="GO:0006605">
    <property type="term" value="P:protein targeting"/>
    <property type="evidence" value="ECO:0007669"/>
    <property type="project" value="UniProtKB-UniRule"/>
</dbReference>
<evidence type="ECO:0000256" key="7">
    <source>
        <dbReference type="ARBA" id="ARBA00023010"/>
    </source>
</evidence>
<evidence type="ECO:0000313" key="15">
    <source>
        <dbReference type="Proteomes" id="UP000075531"/>
    </source>
</evidence>
<comment type="subunit">
    <text evidence="10">Component of the Sec protein translocase complex. Heterotrimer consisting of SecY, SecE and SecG subunits. The heterotrimers can form oligomers, although 1 heterotrimer is thought to be able to translocate proteins. Interacts with the ribosome. Interacts with SecDF, and other proteins may be involved. Interacts with SecA.</text>
</comment>
<proteinExistence type="inferred from homology"/>
<feature type="transmembrane region" description="Helical" evidence="10">
    <location>
        <begin position="209"/>
        <end position="229"/>
    </location>
</feature>
<feature type="transmembrane region" description="Helical" evidence="10">
    <location>
        <begin position="115"/>
        <end position="132"/>
    </location>
</feature>
<dbReference type="GO" id="GO:0065002">
    <property type="term" value="P:intracellular protein transmembrane transport"/>
    <property type="evidence" value="ECO:0007669"/>
    <property type="project" value="UniProtKB-UniRule"/>
</dbReference>
<organism evidence="14 15">
    <name type="scientific">Clostridium tepidiprofundi DSM 19306</name>
    <dbReference type="NCBI Taxonomy" id="1121338"/>
    <lineage>
        <taxon>Bacteria</taxon>
        <taxon>Bacillati</taxon>
        <taxon>Bacillota</taxon>
        <taxon>Clostridia</taxon>
        <taxon>Eubacteriales</taxon>
        <taxon>Clostridiaceae</taxon>
        <taxon>Clostridium</taxon>
    </lineage>
</organism>
<gene>
    <name evidence="10 14" type="primary">secY</name>
    <name evidence="14" type="ORF">CLTEP_08230</name>
</gene>
<dbReference type="InterPro" id="IPR002208">
    <property type="entry name" value="SecY/SEC61-alpha"/>
</dbReference>
<keyword evidence="8 10" id="KW-0472">Membrane</keyword>
<comment type="function">
    <text evidence="10 11">The central subunit of the protein translocation channel SecYEG. Consists of two halves formed by TMs 1-5 and 6-10. These two domains form a lateral gate at the front which open onto the bilayer between TMs 2 and 7, and are clamped together by SecE at the back. The channel is closed by both a pore ring composed of hydrophobic SecY resides and a short helix (helix 2A) on the extracellular side of the membrane which forms a plug. The plug probably moves laterally to allow the channel to open. The ring and the pore may move independently.</text>
</comment>
<dbReference type="FunFam" id="1.10.3370.10:FF:000001">
    <property type="entry name" value="Preprotein translocase subunit SecY"/>
    <property type="match status" value="1"/>
</dbReference>
<feature type="transmembrane region" description="Helical" evidence="10">
    <location>
        <begin position="359"/>
        <end position="381"/>
    </location>
</feature>
<evidence type="ECO:0000256" key="4">
    <source>
        <dbReference type="ARBA" id="ARBA00022692"/>
    </source>
</evidence>
<evidence type="ECO:0000256" key="2">
    <source>
        <dbReference type="ARBA" id="ARBA00005751"/>
    </source>
</evidence>
<keyword evidence="4 10" id="KW-0812">Transmembrane</keyword>
<comment type="similarity">
    <text evidence="2 10 13">Belongs to the SecY/SEC61-alpha family.</text>
</comment>
<dbReference type="HAMAP" id="MF_01465">
    <property type="entry name" value="SecY"/>
    <property type="match status" value="1"/>
</dbReference>
<dbReference type="InterPro" id="IPR030659">
    <property type="entry name" value="SecY_CS"/>
</dbReference>
<dbReference type="InterPro" id="IPR023201">
    <property type="entry name" value="SecY_dom_sf"/>
</dbReference>
<dbReference type="AlphaFoldDB" id="A0A151B5K9"/>
<dbReference type="PIRSF" id="PIRSF004557">
    <property type="entry name" value="SecY"/>
    <property type="match status" value="1"/>
</dbReference>
<dbReference type="PROSITE" id="PS00755">
    <property type="entry name" value="SECY_1"/>
    <property type="match status" value="1"/>
</dbReference>
<comment type="subcellular location">
    <subcellularLocation>
        <location evidence="10">Cell membrane</location>
        <topology evidence="10">Multi-pass membrane protein</topology>
    </subcellularLocation>
    <subcellularLocation>
        <location evidence="1 12">Membrane</location>
        <topology evidence="1 12">Multi-pass membrane protein</topology>
    </subcellularLocation>
</comment>
<keyword evidence="5 10" id="KW-0653">Protein transport</keyword>
<dbReference type="Proteomes" id="UP000075531">
    <property type="component" value="Unassembled WGS sequence"/>
</dbReference>
<keyword evidence="3 10" id="KW-0813">Transport</keyword>
<evidence type="ECO:0000256" key="3">
    <source>
        <dbReference type="ARBA" id="ARBA00022448"/>
    </source>
</evidence>
<dbReference type="NCBIfam" id="TIGR00967">
    <property type="entry name" value="3a0501s007"/>
    <property type="match status" value="1"/>
</dbReference>
<dbReference type="GO" id="GO:0005886">
    <property type="term" value="C:plasma membrane"/>
    <property type="evidence" value="ECO:0007669"/>
    <property type="project" value="UniProtKB-SubCell"/>
</dbReference>
<evidence type="ECO:0000256" key="6">
    <source>
        <dbReference type="ARBA" id="ARBA00022989"/>
    </source>
</evidence>
<evidence type="ECO:0000256" key="1">
    <source>
        <dbReference type="ARBA" id="ARBA00004141"/>
    </source>
</evidence>
<feature type="transmembrane region" description="Helical" evidence="10">
    <location>
        <begin position="387"/>
        <end position="408"/>
    </location>
</feature>
<dbReference type="InterPro" id="IPR026593">
    <property type="entry name" value="SecY"/>
</dbReference>
<dbReference type="EMBL" id="LTBA01000005">
    <property type="protein sequence ID" value="KYH35198.1"/>
    <property type="molecule type" value="Genomic_DNA"/>
</dbReference>
<feature type="transmembrane region" description="Helical" evidence="10">
    <location>
        <begin position="170"/>
        <end position="189"/>
    </location>
</feature>
<reference evidence="14 15" key="1">
    <citation type="submission" date="2016-02" db="EMBL/GenBank/DDBJ databases">
        <title>Genome sequence of Clostridium tepidiprofundi DSM 19306.</title>
        <authorList>
            <person name="Poehlein A."/>
            <person name="Daniel R."/>
        </authorList>
    </citation>
    <scope>NUCLEOTIDE SEQUENCE [LARGE SCALE GENOMIC DNA]</scope>
    <source>
        <strain evidence="14 15">DSM 19306</strain>
    </source>
</reference>
<feature type="transmembrane region" description="Helical" evidence="10">
    <location>
        <begin position="305"/>
        <end position="323"/>
    </location>
</feature>
<dbReference type="PROSITE" id="PS00756">
    <property type="entry name" value="SECY_2"/>
    <property type="match status" value="1"/>
</dbReference>
<name>A0A151B5K9_9CLOT</name>
<evidence type="ECO:0000256" key="13">
    <source>
        <dbReference type="RuleBase" id="RU004349"/>
    </source>
</evidence>
<dbReference type="Pfam" id="PF00344">
    <property type="entry name" value="SecY"/>
    <property type="match status" value="1"/>
</dbReference>
<dbReference type="PATRIC" id="fig|1121338.3.peg.841"/>
<dbReference type="SUPFAM" id="SSF103491">
    <property type="entry name" value="Preprotein translocase SecY subunit"/>
    <property type="match status" value="1"/>
</dbReference>
<dbReference type="STRING" id="1121338.CLTEP_08230"/>
<protein>
    <recommendedName>
        <fullName evidence="9 10">Protein translocase subunit SecY</fullName>
    </recommendedName>
</protein>
<dbReference type="Gene3D" id="1.10.3370.10">
    <property type="entry name" value="SecY subunit domain"/>
    <property type="match status" value="1"/>
</dbReference>
<evidence type="ECO:0000256" key="10">
    <source>
        <dbReference type="HAMAP-Rule" id="MF_01465"/>
    </source>
</evidence>
<dbReference type="RefSeq" id="WP_066823022.1">
    <property type="nucleotide sequence ID" value="NZ_LTBA01000005.1"/>
</dbReference>
<feature type="transmembrane region" description="Helical" evidence="10">
    <location>
        <begin position="144"/>
        <end position="163"/>
    </location>
</feature>
<dbReference type="OrthoDB" id="9809248at2"/>
<evidence type="ECO:0000256" key="8">
    <source>
        <dbReference type="ARBA" id="ARBA00023136"/>
    </source>
</evidence>
<keyword evidence="6 10" id="KW-1133">Transmembrane helix</keyword>
<comment type="caution">
    <text evidence="14">The sequence shown here is derived from an EMBL/GenBank/DDBJ whole genome shotgun (WGS) entry which is preliminary data.</text>
</comment>
<keyword evidence="15" id="KW-1185">Reference proteome</keyword>
<evidence type="ECO:0000256" key="11">
    <source>
        <dbReference type="RuleBase" id="RU000537"/>
    </source>
</evidence>
<evidence type="ECO:0000256" key="9">
    <source>
        <dbReference type="ARBA" id="ARBA00039733"/>
    </source>
</evidence>
<feature type="transmembrane region" description="Helical" evidence="10">
    <location>
        <begin position="254"/>
        <end position="275"/>
    </location>
</feature>
<evidence type="ECO:0000313" key="14">
    <source>
        <dbReference type="EMBL" id="KYH35198.1"/>
    </source>
</evidence>
<evidence type="ECO:0000256" key="5">
    <source>
        <dbReference type="ARBA" id="ARBA00022927"/>
    </source>
</evidence>
<evidence type="ECO:0000256" key="12">
    <source>
        <dbReference type="RuleBase" id="RU003484"/>
    </source>
</evidence>
<dbReference type="GO" id="GO:0043952">
    <property type="term" value="P:protein transport by the Sec complex"/>
    <property type="evidence" value="ECO:0007669"/>
    <property type="project" value="UniProtKB-UniRule"/>
</dbReference>
<comment type="caution">
    <text evidence="10">Lacks conserved residue(s) required for the propagation of feature annotation.</text>
</comment>
<keyword evidence="7 10" id="KW-0811">Translocation</keyword>
<sequence>MLSTLRNAWKVPELRKRILFTFMLIAFFRMGNFIPVPGVDTSKLVQLTNTGNLFSFYDMLSGGAFKRFSIFAMSVTPYINASIIMQLLTVAIPYLENLQKEGQEGRKKIQNYTKYASVAFGILMAFGFYALIAKYGALADYSKFTLFLIVLTMTTGSIFLVWLGEQITTYGIGNGVSLIIFVNIISRFPGSVVQIANLQKTGTVTSVEVVMFIVVALALLLLTIIVNLAERRIPVQYAGKALGTKMVKGQSTHIPINVNSASVIAIIFALSVMQFPNTLSEFLPNSAFTNFIKTSPYSVFRPNSWLYALLYSVLIILFTWFYTQITFKPDEMAENMHKSSGFIPGIRPGEPTARYIERILTNIAVLGGCFAAVIAVFPIILEGYTDFTGIAFGGTALLILVGVATETVRQLESQLVMRNYRGFLK</sequence>
<dbReference type="PANTHER" id="PTHR10906">
    <property type="entry name" value="SECY/SEC61-ALPHA FAMILY MEMBER"/>
    <property type="match status" value="1"/>
</dbReference>
<accession>A0A151B5K9</accession>
<dbReference type="PRINTS" id="PR00303">
    <property type="entry name" value="SECYTRNLCASE"/>
</dbReference>
<feature type="transmembrane region" description="Helical" evidence="10">
    <location>
        <begin position="68"/>
        <end position="95"/>
    </location>
</feature>